<feature type="domain" description="FAD-binding PCMH-type" evidence="6">
    <location>
        <begin position="63"/>
        <end position="233"/>
    </location>
</feature>
<dbReference type="EMBL" id="JAACJJ010000029">
    <property type="protein sequence ID" value="KAF5319624.1"/>
    <property type="molecule type" value="Genomic_DNA"/>
</dbReference>
<dbReference type="AlphaFoldDB" id="A0A8H5BA84"/>
<proteinExistence type="inferred from homology"/>
<dbReference type="InterPro" id="IPR012951">
    <property type="entry name" value="BBE"/>
</dbReference>
<feature type="signal peptide" evidence="5">
    <location>
        <begin position="1"/>
        <end position="24"/>
    </location>
</feature>
<reference evidence="7 8" key="1">
    <citation type="journal article" date="2020" name="ISME J.">
        <title>Uncovering the hidden diversity of litter-decomposition mechanisms in mushroom-forming fungi.</title>
        <authorList>
            <person name="Floudas D."/>
            <person name="Bentzer J."/>
            <person name="Ahren D."/>
            <person name="Johansson T."/>
            <person name="Persson P."/>
            <person name="Tunlid A."/>
        </authorList>
    </citation>
    <scope>NUCLEOTIDE SEQUENCE [LARGE SCALE GENOMIC DNA]</scope>
    <source>
        <strain evidence="7 8">CBS 101986</strain>
    </source>
</reference>
<protein>
    <recommendedName>
        <fullName evidence="6">FAD-binding PCMH-type domain-containing protein</fullName>
    </recommendedName>
</protein>
<keyword evidence="2" id="KW-0285">Flavoprotein</keyword>
<dbReference type="SUPFAM" id="SSF56176">
    <property type="entry name" value="FAD-binding/transporter-associated domain-like"/>
    <property type="match status" value="1"/>
</dbReference>
<dbReference type="InterPro" id="IPR016166">
    <property type="entry name" value="FAD-bd_PCMH"/>
</dbReference>
<name>A0A8H5BA84_9AGAR</name>
<sequence>MVPKNALLLITSLIFHALGVSSQAAAIDPVCSRISHVISNSSQVFLPGDPTYEKDILHFASSSTQRSKCVVEAGSPSDIAKILAVIRATRSPFAVKGGGHATNPGFSSTPGVHISMARFSEVTYHAAQQTVDVGAGLICDDIYSALEPFGVSILGGRVTGIGAAGFTLGGGYAWKSNQHGLAVDNVVAYELVTPNGKIVNVTHDSDPQLFFGLKGGFNNFGIVTKFTVKAFPQTQVWGGIILNLQSTIPAVSAAITKFQTEVKDPKAAVIISYNYVSQIQQIVVTQNLFYDAPTPPEGIFDDFLAIPATSTDISTRSLLSLVQSSPISEIPIRDMYEGFPMLQATPDVLDVLVNETQFWGAALQNKSSQVLSYNVELFLPTLYTHNTEKTAYPPVRNIPFQPFNIAYSWNSSDFDSDLHNAILASAAHIKQKAIEQGQTQLKNAPTYPNYAALGTPLQAMYGTNIPALRQLKARVDPDNVMGLAGGWKF</sequence>
<dbReference type="Pfam" id="PF01565">
    <property type="entry name" value="FAD_binding_4"/>
    <property type="match status" value="1"/>
</dbReference>
<keyword evidence="8" id="KW-1185">Reference proteome</keyword>
<dbReference type="PANTHER" id="PTHR42973:SF13">
    <property type="entry name" value="FAD-BINDING PCMH-TYPE DOMAIN-CONTAINING PROTEIN"/>
    <property type="match status" value="1"/>
</dbReference>
<dbReference type="PROSITE" id="PS51387">
    <property type="entry name" value="FAD_PCMH"/>
    <property type="match status" value="1"/>
</dbReference>
<dbReference type="InterPro" id="IPR050416">
    <property type="entry name" value="FAD-linked_Oxidoreductase"/>
</dbReference>
<comment type="similarity">
    <text evidence="1">Belongs to the oxygen-dependent FAD-linked oxidoreductase family.</text>
</comment>
<dbReference type="OrthoDB" id="2151789at2759"/>
<dbReference type="Gene3D" id="3.30.465.10">
    <property type="match status" value="1"/>
</dbReference>
<dbReference type="InterPro" id="IPR016169">
    <property type="entry name" value="FAD-bd_PCMH_sub2"/>
</dbReference>
<evidence type="ECO:0000256" key="4">
    <source>
        <dbReference type="ARBA" id="ARBA00023002"/>
    </source>
</evidence>
<dbReference type="Proteomes" id="UP000567179">
    <property type="component" value="Unassembled WGS sequence"/>
</dbReference>
<dbReference type="GO" id="GO:0071949">
    <property type="term" value="F:FAD binding"/>
    <property type="evidence" value="ECO:0007669"/>
    <property type="project" value="InterPro"/>
</dbReference>
<evidence type="ECO:0000256" key="3">
    <source>
        <dbReference type="ARBA" id="ARBA00022827"/>
    </source>
</evidence>
<evidence type="ECO:0000256" key="5">
    <source>
        <dbReference type="SAM" id="SignalP"/>
    </source>
</evidence>
<gene>
    <name evidence="7" type="ORF">D9619_008814</name>
</gene>
<feature type="chain" id="PRO_5034804156" description="FAD-binding PCMH-type domain-containing protein" evidence="5">
    <location>
        <begin position="25"/>
        <end position="489"/>
    </location>
</feature>
<evidence type="ECO:0000256" key="2">
    <source>
        <dbReference type="ARBA" id="ARBA00022630"/>
    </source>
</evidence>
<dbReference type="Pfam" id="PF08031">
    <property type="entry name" value="BBE"/>
    <property type="match status" value="1"/>
</dbReference>
<dbReference type="InterPro" id="IPR036318">
    <property type="entry name" value="FAD-bd_PCMH-like_sf"/>
</dbReference>
<dbReference type="InterPro" id="IPR006094">
    <property type="entry name" value="Oxid_FAD_bind_N"/>
</dbReference>
<accession>A0A8H5BA84</accession>
<comment type="caution">
    <text evidence="7">The sequence shown here is derived from an EMBL/GenBank/DDBJ whole genome shotgun (WGS) entry which is preliminary data.</text>
</comment>
<evidence type="ECO:0000256" key="1">
    <source>
        <dbReference type="ARBA" id="ARBA00005466"/>
    </source>
</evidence>
<evidence type="ECO:0000259" key="6">
    <source>
        <dbReference type="PROSITE" id="PS51387"/>
    </source>
</evidence>
<evidence type="ECO:0000313" key="7">
    <source>
        <dbReference type="EMBL" id="KAF5319624.1"/>
    </source>
</evidence>
<keyword evidence="5" id="KW-0732">Signal</keyword>
<keyword evidence="3" id="KW-0274">FAD</keyword>
<dbReference type="GO" id="GO:0016491">
    <property type="term" value="F:oxidoreductase activity"/>
    <property type="evidence" value="ECO:0007669"/>
    <property type="project" value="UniProtKB-KW"/>
</dbReference>
<evidence type="ECO:0000313" key="8">
    <source>
        <dbReference type="Proteomes" id="UP000567179"/>
    </source>
</evidence>
<organism evidence="7 8">
    <name type="scientific">Psilocybe cf. subviscida</name>
    <dbReference type="NCBI Taxonomy" id="2480587"/>
    <lineage>
        <taxon>Eukaryota</taxon>
        <taxon>Fungi</taxon>
        <taxon>Dikarya</taxon>
        <taxon>Basidiomycota</taxon>
        <taxon>Agaricomycotina</taxon>
        <taxon>Agaricomycetes</taxon>
        <taxon>Agaricomycetidae</taxon>
        <taxon>Agaricales</taxon>
        <taxon>Agaricineae</taxon>
        <taxon>Strophariaceae</taxon>
        <taxon>Psilocybe</taxon>
    </lineage>
</organism>
<dbReference type="PANTHER" id="PTHR42973">
    <property type="entry name" value="BINDING OXIDOREDUCTASE, PUTATIVE (AFU_ORTHOLOGUE AFUA_1G17690)-RELATED"/>
    <property type="match status" value="1"/>
</dbReference>
<keyword evidence="4" id="KW-0560">Oxidoreductase</keyword>